<protein>
    <recommendedName>
        <fullName evidence="3">pectinesterase</fullName>
        <ecNumber evidence="3">3.1.1.11</ecNumber>
    </recommendedName>
</protein>
<dbReference type="PANTHER" id="PTHR31707">
    <property type="entry name" value="PECTINESTERASE"/>
    <property type="match status" value="1"/>
</dbReference>
<dbReference type="EC" id="3.1.1.11" evidence="3"/>
<dbReference type="InterPro" id="IPR012334">
    <property type="entry name" value="Pectin_lyas_fold"/>
</dbReference>
<dbReference type="OrthoDB" id="2019149at2759"/>
<dbReference type="EMBL" id="JAAIUW010000003">
    <property type="protein sequence ID" value="KAF7837399.1"/>
    <property type="molecule type" value="Genomic_DNA"/>
</dbReference>
<comment type="caution">
    <text evidence="10">The sequence shown here is derived from an EMBL/GenBank/DDBJ whole genome shotgun (WGS) entry which is preliminary data.</text>
</comment>
<keyword evidence="8" id="KW-0961">Cell wall biogenesis/degradation</keyword>
<evidence type="ECO:0000256" key="4">
    <source>
        <dbReference type="ARBA" id="ARBA00022512"/>
    </source>
</evidence>
<dbReference type="Proteomes" id="UP000634136">
    <property type="component" value="Unassembled WGS sequence"/>
</dbReference>
<dbReference type="Gene3D" id="2.160.20.10">
    <property type="entry name" value="Single-stranded right-handed beta-helix, Pectin lyase-like"/>
    <property type="match status" value="1"/>
</dbReference>
<evidence type="ECO:0000256" key="3">
    <source>
        <dbReference type="ARBA" id="ARBA00013229"/>
    </source>
</evidence>
<accession>A0A834X3P6</accession>
<evidence type="ECO:0000256" key="2">
    <source>
        <dbReference type="ARBA" id="ARBA00005184"/>
    </source>
</evidence>
<keyword evidence="5" id="KW-0964">Secreted</keyword>
<keyword evidence="6" id="KW-0378">Hydrolase</keyword>
<dbReference type="GO" id="GO:0045490">
    <property type="term" value="P:pectin catabolic process"/>
    <property type="evidence" value="ECO:0007669"/>
    <property type="project" value="UniProtKB-UniPathway"/>
</dbReference>
<dbReference type="InterPro" id="IPR011050">
    <property type="entry name" value="Pectin_lyase_fold/virulence"/>
</dbReference>
<dbReference type="SUPFAM" id="SSF51126">
    <property type="entry name" value="Pectin lyase-like"/>
    <property type="match status" value="1"/>
</dbReference>
<dbReference type="GO" id="GO:0030599">
    <property type="term" value="F:pectinesterase activity"/>
    <property type="evidence" value="ECO:0007669"/>
    <property type="project" value="UniProtKB-EC"/>
</dbReference>
<evidence type="ECO:0000256" key="6">
    <source>
        <dbReference type="ARBA" id="ARBA00022801"/>
    </source>
</evidence>
<dbReference type="UniPathway" id="UPA00545">
    <property type="reaction ID" value="UER00823"/>
</dbReference>
<evidence type="ECO:0000313" key="11">
    <source>
        <dbReference type="Proteomes" id="UP000634136"/>
    </source>
</evidence>
<dbReference type="AlphaFoldDB" id="A0A834X3P6"/>
<keyword evidence="7" id="KW-0063">Aspartyl esterase</keyword>
<proteinExistence type="predicted"/>
<sequence length="316" mass="34740">MERAKKVAAVVSKDGDGEYRSISEAIAEAPNLSSEKYTIYVEGGIYEEYISIPTEKTNIMIVGKGKQYTRIIGNRSTSTGTALDQTATVAVYGSGFVAKNIAFVNNAGREAGQGVALLNRATQTAFYRCSFEGYQDTLWAASGRQFYRECEVYGTVDFIMGNAAAVFQNSKLYARPKLFITFTAQSRAGQYEPTAFVFQFCKFTISPEAARGRSEVARATLGRPWRAYSRVVIMESYIDSIIDPKGWEVYDSVPTDKLSYIEYGNGGGGAKTDGRMTWPGVQAVSDAQKVVWYTASKFLHADAWIPQTGIPYHGGL</sequence>
<organism evidence="10 11">
    <name type="scientific">Senna tora</name>
    <dbReference type="NCBI Taxonomy" id="362788"/>
    <lineage>
        <taxon>Eukaryota</taxon>
        <taxon>Viridiplantae</taxon>
        <taxon>Streptophyta</taxon>
        <taxon>Embryophyta</taxon>
        <taxon>Tracheophyta</taxon>
        <taxon>Spermatophyta</taxon>
        <taxon>Magnoliopsida</taxon>
        <taxon>eudicotyledons</taxon>
        <taxon>Gunneridae</taxon>
        <taxon>Pentapetalae</taxon>
        <taxon>rosids</taxon>
        <taxon>fabids</taxon>
        <taxon>Fabales</taxon>
        <taxon>Fabaceae</taxon>
        <taxon>Caesalpinioideae</taxon>
        <taxon>Cassia clade</taxon>
        <taxon>Senna</taxon>
    </lineage>
</organism>
<gene>
    <name evidence="10" type="ORF">G2W53_005881</name>
</gene>
<evidence type="ECO:0000256" key="7">
    <source>
        <dbReference type="ARBA" id="ARBA00023085"/>
    </source>
</evidence>
<comment type="pathway">
    <text evidence="2">Glycan metabolism; pectin degradation; 2-dehydro-3-deoxy-D-gluconate from pectin: step 1/5.</text>
</comment>
<feature type="domain" description="Pectinesterase catalytic" evidence="9">
    <location>
        <begin position="9"/>
        <end position="301"/>
    </location>
</feature>
<evidence type="ECO:0000313" key="10">
    <source>
        <dbReference type="EMBL" id="KAF7837399.1"/>
    </source>
</evidence>
<evidence type="ECO:0000259" key="9">
    <source>
        <dbReference type="Pfam" id="PF01095"/>
    </source>
</evidence>
<reference evidence="10" key="1">
    <citation type="submission" date="2020-09" db="EMBL/GenBank/DDBJ databases">
        <title>Genome-Enabled Discovery of Anthraquinone Biosynthesis in Senna tora.</title>
        <authorList>
            <person name="Kang S.-H."/>
            <person name="Pandey R.P."/>
            <person name="Lee C.-M."/>
            <person name="Sim J.-S."/>
            <person name="Jeong J.-T."/>
            <person name="Choi B.-S."/>
            <person name="Jung M."/>
            <person name="Ginzburg D."/>
            <person name="Zhao K."/>
            <person name="Won S.Y."/>
            <person name="Oh T.-J."/>
            <person name="Yu Y."/>
            <person name="Kim N.-H."/>
            <person name="Lee O.R."/>
            <person name="Lee T.-H."/>
            <person name="Bashyal P."/>
            <person name="Kim T.-S."/>
            <person name="Lee W.-H."/>
            <person name="Kawkins C."/>
            <person name="Kim C.-K."/>
            <person name="Kim J.S."/>
            <person name="Ahn B.O."/>
            <person name="Rhee S.Y."/>
            <person name="Sohng J.K."/>
        </authorList>
    </citation>
    <scope>NUCLEOTIDE SEQUENCE</scope>
    <source>
        <tissue evidence="10">Leaf</tissue>
    </source>
</reference>
<evidence type="ECO:0000256" key="5">
    <source>
        <dbReference type="ARBA" id="ARBA00022525"/>
    </source>
</evidence>
<evidence type="ECO:0000256" key="8">
    <source>
        <dbReference type="ARBA" id="ARBA00023316"/>
    </source>
</evidence>
<dbReference type="Pfam" id="PF01095">
    <property type="entry name" value="Pectinesterase"/>
    <property type="match status" value="1"/>
</dbReference>
<keyword evidence="4" id="KW-0134">Cell wall</keyword>
<comment type="subcellular location">
    <subcellularLocation>
        <location evidence="1">Secreted</location>
        <location evidence="1">Cell wall</location>
    </subcellularLocation>
</comment>
<dbReference type="FunFam" id="2.160.20.10:FF:000029">
    <property type="entry name" value="Pectinesterase 4"/>
    <property type="match status" value="1"/>
</dbReference>
<evidence type="ECO:0000256" key="1">
    <source>
        <dbReference type="ARBA" id="ARBA00004191"/>
    </source>
</evidence>
<dbReference type="InterPro" id="IPR000070">
    <property type="entry name" value="Pectinesterase_cat"/>
</dbReference>
<keyword evidence="11" id="KW-1185">Reference proteome</keyword>
<dbReference type="GO" id="GO:0042545">
    <property type="term" value="P:cell wall modification"/>
    <property type="evidence" value="ECO:0007669"/>
    <property type="project" value="InterPro"/>
</dbReference>
<name>A0A834X3P6_9FABA</name>